<protein>
    <submittedName>
        <fullName evidence="3">3-oxoacyl-[acyl-carrier protein] reductase</fullName>
        <ecNumber evidence="3">1.1.1.100</ecNumber>
    </submittedName>
</protein>
<dbReference type="EMBL" id="JACCBT010000001">
    <property type="protein sequence ID" value="NYE14674.1"/>
    <property type="molecule type" value="Genomic_DNA"/>
</dbReference>
<dbReference type="CDD" id="cd05233">
    <property type="entry name" value="SDR_c"/>
    <property type="match status" value="1"/>
</dbReference>
<evidence type="ECO:0000256" key="1">
    <source>
        <dbReference type="ARBA" id="ARBA00006484"/>
    </source>
</evidence>
<dbReference type="InterPro" id="IPR036291">
    <property type="entry name" value="NAD(P)-bd_dom_sf"/>
</dbReference>
<name>A0A7Y9GDT4_9ACTN</name>
<dbReference type="InterPro" id="IPR002347">
    <property type="entry name" value="SDR_fam"/>
</dbReference>
<comment type="caution">
    <text evidence="3">The sequence shown here is derived from an EMBL/GenBank/DDBJ whole genome shotgun (WGS) entry which is preliminary data.</text>
</comment>
<dbReference type="FunFam" id="3.40.50.720:FF:000084">
    <property type="entry name" value="Short-chain dehydrogenase reductase"/>
    <property type="match status" value="1"/>
</dbReference>
<evidence type="ECO:0000313" key="3">
    <source>
        <dbReference type="EMBL" id="NYE14674.1"/>
    </source>
</evidence>
<evidence type="ECO:0000313" key="4">
    <source>
        <dbReference type="Proteomes" id="UP000591272"/>
    </source>
</evidence>
<dbReference type="PROSITE" id="PS00061">
    <property type="entry name" value="ADH_SHORT"/>
    <property type="match status" value="1"/>
</dbReference>
<keyword evidence="2 3" id="KW-0560">Oxidoreductase</keyword>
<dbReference type="InterPro" id="IPR020904">
    <property type="entry name" value="Sc_DH/Rdtase_CS"/>
</dbReference>
<sequence>MADVLGPAPMSAGRIAMITGGGGDIGGAIAARLVPDGWTVIVADRDAAAARTVADALSADALSADTASPGARRVHARRVDVADPADVEAFVTAAATEFGRIDAVVCAAGIEPPQDLAAIDVASWDRTQAVNLRGPALIAQAALPWWTRQRSGSLVNIGSRTWLGGGHPGYAASKAGLVGLTRSLALELAPLGVRANAVAPSFVRTRFSEQRGDERMLHDYAERVRAATPMGELIRPEDVANAVAFLVSDESARITGEVLHVCAGSQLPLFLG</sequence>
<dbReference type="Pfam" id="PF13561">
    <property type="entry name" value="adh_short_C2"/>
    <property type="match status" value="1"/>
</dbReference>
<dbReference type="EC" id="1.1.1.100" evidence="3"/>
<comment type="similarity">
    <text evidence="1">Belongs to the short-chain dehydrogenases/reductases (SDR) family.</text>
</comment>
<dbReference type="PRINTS" id="PR00080">
    <property type="entry name" value="SDRFAMILY"/>
</dbReference>
<dbReference type="Proteomes" id="UP000591272">
    <property type="component" value="Unassembled WGS sequence"/>
</dbReference>
<dbReference type="PRINTS" id="PR00081">
    <property type="entry name" value="GDHRDH"/>
</dbReference>
<reference evidence="3 4" key="1">
    <citation type="submission" date="2020-07" db="EMBL/GenBank/DDBJ databases">
        <title>Sequencing the genomes of 1000 actinobacteria strains.</title>
        <authorList>
            <person name="Klenk H.-P."/>
        </authorList>
    </citation>
    <scope>NUCLEOTIDE SEQUENCE [LARGE SCALE GENOMIC DNA]</scope>
    <source>
        <strain evidence="3 4">DSM 43461</strain>
    </source>
</reference>
<keyword evidence="4" id="KW-1185">Reference proteome</keyword>
<accession>A0A7Y9GDT4</accession>
<dbReference type="PANTHER" id="PTHR42760">
    <property type="entry name" value="SHORT-CHAIN DEHYDROGENASES/REDUCTASES FAMILY MEMBER"/>
    <property type="match status" value="1"/>
</dbReference>
<dbReference type="GO" id="GO:0030497">
    <property type="term" value="P:fatty acid elongation"/>
    <property type="evidence" value="ECO:0007669"/>
    <property type="project" value="TreeGrafter"/>
</dbReference>
<dbReference type="AlphaFoldDB" id="A0A7Y9GDT4"/>
<proteinExistence type="inferred from homology"/>
<dbReference type="PANTHER" id="PTHR42760:SF40">
    <property type="entry name" value="3-OXOACYL-[ACYL-CARRIER-PROTEIN] REDUCTASE, CHLOROPLASTIC"/>
    <property type="match status" value="1"/>
</dbReference>
<gene>
    <name evidence="3" type="ORF">BJ999_004970</name>
</gene>
<dbReference type="RefSeq" id="WP_179835514.1">
    <property type="nucleotide sequence ID" value="NZ_BMRD01000010.1"/>
</dbReference>
<dbReference type="GO" id="GO:0004316">
    <property type="term" value="F:3-oxoacyl-[acyl-carrier-protein] reductase (NADPH) activity"/>
    <property type="evidence" value="ECO:0007669"/>
    <property type="project" value="UniProtKB-EC"/>
</dbReference>
<evidence type="ECO:0000256" key="2">
    <source>
        <dbReference type="ARBA" id="ARBA00023002"/>
    </source>
</evidence>
<dbReference type="Gene3D" id="3.40.50.720">
    <property type="entry name" value="NAD(P)-binding Rossmann-like Domain"/>
    <property type="match status" value="1"/>
</dbReference>
<organism evidence="3 4">
    <name type="scientific">Actinomadura citrea</name>
    <dbReference type="NCBI Taxonomy" id="46158"/>
    <lineage>
        <taxon>Bacteria</taxon>
        <taxon>Bacillati</taxon>
        <taxon>Actinomycetota</taxon>
        <taxon>Actinomycetes</taxon>
        <taxon>Streptosporangiales</taxon>
        <taxon>Thermomonosporaceae</taxon>
        <taxon>Actinomadura</taxon>
    </lineage>
</organism>
<dbReference type="SUPFAM" id="SSF51735">
    <property type="entry name" value="NAD(P)-binding Rossmann-fold domains"/>
    <property type="match status" value="1"/>
</dbReference>